<sequence>MGLQGMGILYNPANGKIKLVVAKGYQSYYADC</sequence>
<reference evidence="1" key="1">
    <citation type="submission" date="2011-09" db="EMBL/GenBank/DDBJ databases">
        <title>The permanent draft genome of Mucilaginibacter paludis DSM 18603.</title>
        <authorList>
            <consortium name="US DOE Joint Genome Institute (JGI-PGF)"/>
            <person name="Lucas S."/>
            <person name="Han J."/>
            <person name="Lapidus A."/>
            <person name="Bruce D."/>
            <person name="Goodwin L."/>
            <person name="Pitluck S."/>
            <person name="Peters L."/>
            <person name="Kyrpides N."/>
            <person name="Mavromatis K."/>
            <person name="Ivanova N."/>
            <person name="Mikhailova N."/>
            <person name="Held B."/>
            <person name="Detter J.C."/>
            <person name="Tapia R."/>
            <person name="Han C."/>
            <person name="Land M."/>
            <person name="Hauser L."/>
            <person name="Markowitz V."/>
            <person name="Cheng J.-F."/>
            <person name="Hugenholtz P."/>
            <person name="Woyke T."/>
            <person name="Wu D."/>
            <person name="Tindall B."/>
            <person name="Brambilla E."/>
            <person name="Klenk H.-P."/>
            <person name="Eisen J.A."/>
        </authorList>
    </citation>
    <scope>NUCLEOTIDE SEQUENCE [LARGE SCALE GENOMIC DNA]</scope>
    <source>
        <strain evidence="1">DSM 18603</strain>
    </source>
</reference>
<organism evidence="1 2">
    <name type="scientific">Mucilaginibacter paludis DSM 18603</name>
    <dbReference type="NCBI Taxonomy" id="714943"/>
    <lineage>
        <taxon>Bacteria</taxon>
        <taxon>Pseudomonadati</taxon>
        <taxon>Bacteroidota</taxon>
        <taxon>Sphingobacteriia</taxon>
        <taxon>Sphingobacteriales</taxon>
        <taxon>Sphingobacteriaceae</taxon>
        <taxon>Mucilaginibacter</taxon>
    </lineage>
</organism>
<dbReference type="EMBL" id="CM001403">
    <property type="protein sequence ID" value="EHQ30067.1"/>
    <property type="molecule type" value="Genomic_DNA"/>
</dbReference>
<dbReference type="HOGENOM" id="CLU_3390314_0_0_10"/>
<proteinExistence type="predicted"/>
<dbReference type="STRING" id="714943.Mucpa_6008"/>
<accession>H1YB34</accession>
<evidence type="ECO:0000313" key="2">
    <source>
        <dbReference type="Proteomes" id="UP000002774"/>
    </source>
</evidence>
<evidence type="ECO:0000313" key="1">
    <source>
        <dbReference type="EMBL" id="EHQ30067.1"/>
    </source>
</evidence>
<name>H1YB34_9SPHI</name>
<keyword evidence="2" id="KW-1185">Reference proteome</keyword>
<dbReference type="AlphaFoldDB" id="H1YB34"/>
<protein>
    <submittedName>
        <fullName evidence="1">Uncharacterized protein</fullName>
    </submittedName>
</protein>
<gene>
    <name evidence="1" type="ORF">Mucpa_6008</name>
</gene>
<dbReference type="Proteomes" id="UP000002774">
    <property type="component" value="Chromosome"/>
</dbReference>